<dbReference type="InterPro" id="IPR050651">
    <property type="entry name" value="Plant_Cytochrome_P450_Monoox"/>
</dbReference>
<evidence type="ECO:0000313" key="7">
    <source>
        <dbReference type="Proteomes" id="UP001454036"/>
    </source>
</evidence>
<dbReference type="PANTHER" id="PTHR47947:SF8">
    <property type="entry name" value="CYTOCHROME P450 82C4-LIKE"/>
    <property type="match status" value="1"/>
</dbReference>
<dbReference type="GO" id="GO:0016705">
    <property type="term" value="F:oxidoreductase activity, acting on paired donors, with incorporation or reduction of molecular oxygen"/>
    <property type="evidence" value="ECO:0007669"/>
    <property type="project" value="InterPro"/>
</dbReference>
<dbReference type="InterPro" id="IPR001128">
    <property type="entry name" value="Cyt_P450"/>
</dbReference>
<accession>A0AAV3NWG4</accession>
<evidence type="ECO:0000256" key="3">
    <source>
        <dbReference type="ARBA" id="ARBA00023002"/>
    </source>
</evidence>
<keyword evidence="1" id="KW-0349">Heme</keyword>
<keyword evidence="7" id="KW-1185">Reference proteome</keyword>
<protein>
    <submittedName>
        <fullName evidence="6">Oxygenase</fullName>
    </submittedName>
</protein>
<keyword evidence="5" id="KW-0503">Monooxygenase</keyword>
<proteinExistence type="predicted"/>
<dbReference type="Proteomes" id="UP001454036">
    <property type="component" value="Unassembled WGS sequence"/>
</dbReference>
<dbReference type="PRINTS" id="PR00463">
    <property type="entry name" value="EP450I"/>
</dbReference>
<dbReference type="Pfam" id="PF00067">
    <property type="entry name" value="p450"/>
    <property type="match status" value="1"/>
</dbReference>
<sequence length="151" mass="17217">MSDKYGPIFSLRLGPRKYLAYNNAGFALAPYGPYWREMRKMVTLNLFTHNMLEKLKHVRLSEVDHCIEGLKSQCIKKGGDYVPLKVNLSKNVEHLTMNIAIRMLAGRRFSGEDSEDGRFVEAVKKELYLGGVFVASDAIPWLEWMDIGGFV</sequence>
<keyword evidence="4" id="KW-0408">Iron</keyword>
<dbReference type="InterPro" id="IPR036396">
    <property type="entry name" value="Cyt_P450_sf"/>
</dbReference>
<name>A0AAV3NWG4_LITER</name>
<gene>
    <name evidence="6" type="ORF">LIER_42775</name>
</gene>
<evidence type="ECO:0000256" key="5">
    <source>
        <dbReference type="ARBA" id="ARBA00023033"/>
    </source>
</evidence>
<comment type="caution">
    <text evidence="6">The sequence shown here is derived from an EMBL/GenBank/DDBJ whole genome shotgun (WGS) entry which is preliminary data.</text>
</comment>
<dbReference type="SUPFAM" id="SSF48264">
    <property type="entry name" value="Cytochrome P450"/>
    <property type="match status" value="1"/>
</dbReference>
<keyword evidence="2" id="KW-0479">Metal-binding</keyword>
<evidence type="ECO:0000256" key="2">
    <source>
        <dbReference type="ARBA" id="ARBA00022723"/>
    </source>
</evidence>
<reference evidence="6 7" key="1">
    <citation type="submission" date="2024-01" db="EMBL/GenBank/DDBJ databases">
        <title>The complete chloroplast genome sequence of Lithospermum erythrorhizon: insights into the phylogenetic relationship among Boraginaceae species and the maternal lineages of purple gromwells.</title>
        <authorList>
            <person name="Okada T."/>
            <person name="Watanabe K."/>
        </authorList>
    </citation>
    <scope>NUCLEOTIDE SEQUENCE [LARGE SCALE GENOMIC DNA]</scope>
</reference>
<evidence type="ECO:0000256" key="1">
    <source>
        <dbReference type="ARBA" id="ARBA00022617"/>
    </source>
</evidence>
<evidence type="ECO:0000256" key="4">
    <source>
        <dbReference type="ARBA" id="ARBA00023004"/>
    </source>
</evidence>
<organism evidence="6 7">
    <name type="scientific">Lithospermum erythrorhizon</name>
    <name type="common">Purple gromwell</name>
    <name type="synonym">Lithospermum officinale var. erythrorhizon</name>
    <dbReference type="NCBI Taxonomy" id="34254"/>
    <lineage>
        <taxon>Eukaryota</taxon>
        <taxon>Viridiplantae</taxon>
        <taxon>Streptophyta</taxon>
        <taxon>Embryophyta</taxon>
        <taxon>Tracheophyta</taxon>
        <taxon>Spermatophyta</taxon>
        <taxon>Magnoliopsida</taxon>
        <taxon>eudicotyledons</taxon>
        <taxon>Gunneridae</taxon>
        <taxon>Pentapetalae</taxon>
        <taxon>asterids</taxon>
        <taxon>lamiids</taxon>
        <taxon>Boraginales</taxon>
        <taxon>Boraginaceae</taxon>
        <taxon>Boraginoideae</taxon>
        <taxon>Lithospermeae</taxon>
        <taxon>Lithospermum</taxon>
    </lineage>
</organism>
<dbReference type="GO" id="GO:0046246">
    <property type="term" value="P:terpene biosynthetic process"/>
    <property type="evidence" value="ECO:0007669"/>
    <property type="project" value="TreeGrafter"/>
</dbReference>
<dbReference type="AlphaFoldDB" id="A0AAV3NWG4"/>
<dbReference type="GO" id="GO:0004497">
    <property type="term" value="F:monooxygenase activity"/>
    <property type="evidence" value="ECO:0007669"/>
    <property type="project" value="UniProtKB-KW"/>
</dbReference>
<evidence type="ECO:0000313" key="6">
    <source>
        <dbReference type="EMBL" id="GAA0143679.1"/>
    </source>
</evidence>
<dbReference type="PANTHER" id="PTHR47947">
    <property type="entry name" value="CYTOCHROME P450 82C3-RELATED"/>
    <property type="match status" value="1"/>
</dbReference>
<dbReference type="EMBL" id="BAABME010030947">
    <property type="protein sequence ID" value="GAA0143679.1"/>
    <property type="molecule type" value="Genomic_DNA"/>
</dbReference>
<dbReference type="GO" id="GO:0005506">
    <property type="term" value="F:iron ion binding"/>
    <property type="evidence" value="ECO:0007669"/>
    <property type="project" value="InterPro"/>
</dbReference>
<dbReference type="Gene3D" id="1.10.630.10">
    <property type="entry name" value="Cytochrome P450"/>
    <property type="match status" value="1"/>
</dbReference>
<dbReference type="InterPro" id="IPR002401">
    <property type="entry name" value="Cyt_P450_E_grp-I"/>
</dbReference>
<dbReference type="GO" id="GO:0020037">
    <property type="term" value="F:heme binding"/>
    <property type="evidence" value="ECO:0007669"/>
    <property type="project" value="InterPro"/>
</dbReference>
<keyword evidence="3" id="KW-0560">Oxidoreductase</keyword>